<dbReference type="PANTHER" id="PTHR42933:SF4">
    <property type="entry name" value="TYPE I RESTRICTION ENZYME ECOKI METHYLASE SUBUNIT"/>
    <property type="match status" value="1"/>
</dbReference>
<dbReference type="Proteomes" id="UP001198010">
    <property type="component" value="Unassembled WGS sequence"/>
</dbReference>
<evidence type="ECO:0000313" key="10">
    <source>
        <dbReference type="EMBL" id="MCB8606095.1"/>
    </source>
</evidence>
<dbReference type="GO" id="GO:0009307">
    <property type="term" value="P:DNA restriction-modification system"/>
    <property type="evidence" value="ECO:0007669"/>
    <property type="project" value="UniProtKB-KW"/>
</dbReference>
<evidence type="ECO:0000313" key="11">
    <source>
        <dbReference type="Proteomes" id="UP001198010"/>
    </source>
</evidence>
<dbReference type="SUPFAM" id="SSF116734">
    <property type="entry name" value="DNA methylase specificity domain"/>
    <property type="match status" value="1"/>
</dbReference>
<evidence type="ECO:0000256" key="8">
    <source>
        <dbReference type="ARBA" id="ARBA00047942"/>
    </source>
</evidence>
<evidence type="ECO:0000256" key="6">
    <source>
        <dbReference type="ARBA" id="ARBA00022747"/>
    </source>
</evidence>
<dbReference type="InterPro" id="IPR044946">
    <property type="entry name" value="Restrct_endonuc_typeI_TRD_sf"/>
</dbReference>
<name>A0AB35HFI7_9FIRM</name>
<dbReference type="GO" id="GO:0008170">
    <property type="term" value="F:N-methyltransferase activity"/>
    <property type="evidence" value="ECO:0007669"/>
    <property type="project" value="InterPro"/>
</dbReference>
<evidence type="ECO:0000259" key="9">
    <source>
        <dbReference type="Pfam" id="PF02384"/>
    </source>
</evidence>
<dbReference type="PRINTS" id="PR00507">
    <property type="entry name" value="N12N6MTFRASE"/>
</dbReference>
<dbReference type="RefSeq" id="WP_227283598.1">
    <property type="nucleotide sequence ID" value="NZ_JAJDLA010000011.1"/>
</dbReference>
<reference evidence="10" key="1">
    <citation type="submission" date="2021-10" db="EMBL/GenBank/DDBJ databases">
        <title>Collection of gut derived symbiotic bacterial strains cultured from healthy donors.</title>
        <authorList>
            <person name="Lin H."/>
            <person name="Littmann E."/>
            <person name="Kohout C."/>
            <person name="Pamer E.G."/>
        </authorList>
    </citation>
    <scope>NUCLEOTIDE SEQUENCE</scope>
    <source>
        <strain evidence="10">DFI.4.35</strain>
    </source>
</reference>
<proteinExistence type="inferred from homology"/>
<dbReference type="GO" id="GO:0032259">
    <property type="term" value="P:methylation"/>
    <property type="evidence" value="ECO:0007669"/>
    <property type="project" value="UniProtKB-KW"/>
</dbReference>
<dbReference type="EMBL" id="JAJDLA010000011">
    <property type="protein sequence ID" value="MCB8606095.1"/>
    <property type="molecule type" value="Genomic_DNA"/>
</dbReference>
<dbReference type="PANTHER" id="PTHR42933">
    <property type="entry name" value="SLR6095 PROTEIN"/>
    <property type="match status" value="1"/>
</dbReference>
<protein>
    <recommendedName>
        <fullName evidence="2">site-specific DNA-methyltransferase (adenine-specific)</fullName>
        <ecNumber evidence="2">2.1.1.72</ecNumber>
    </recommendedName>
</protein>
<keyword evidence="6" id="KW-0680">Restriction system</keyword>
<dbReference type="EC" id="2.1.1.72" evidence="2"/>
<dbReference type="GO" id="GO:0003677">
    <property type="term" value="F:DNA binding"/>
    <property type="evidence" value="ECO:0007669"/>
    <property type="project" value="UniProtKB-KW"/>
</dbReference>
<dbReference type="SUPFAM" id="SSF53335">
    <property type="entry name" value="S-adenosyl-L-methionine-dependent methyltransferases"/>
    <property type="match status" value="1"/>
</dbReference>
<evidence type="ECO:0000256" key="5">
    <source>
        <dbReference type="ARBA" id="ARBA00022691"/>
    </source>
</evidence>
<gene>
    <name evidence="10" type="ORF">LJD63_07460</name>
</gene>
<keyword evidence="5" id="KW-0949">S-adenosyl-L-methionine</keyword>
<dbReference type="Gene3D" id="3.90.1570.30">
    <property type="match status" value="1"/>
</dbReference>
<sequence>MLEREIENLLEQILRNCGWIVDVGVKNRQVYRQQPRSIDEINKLKVNGIQTFPDFILYEDENIAVPIAVIEAKRVEYKNLEKAKEQGLNYAKALGARFLFLYNANRFIAYYVPTEEVLLIDNEEVNGMLPLAQLRLFNGRKLELNSKVDIKSKTDLINVFKVANDKLREAGINAGIARFTEFSNLLFLKLLSELNEERHYNIAKPFLWDSYRNLDGEMLLEYINGTVIPGLNNLFDSSETQPLFSALKIRNTIKLKEIVQKLDTLNLKQIDTDIKGDAFEYFIQKYNQTNNDLGEYFTPRHIVRFLNDIIKPTFGDKIYDPFCGTGGMLIIAFERIYQTLEESGLLDDTNLLALREKTIWGGEVSETAKIAKMNMILSGDGHSNIIQHDSFSNPVEGKYNVVISNIPFNMDVSEEQAQLYFPIIKKGNAVSILHILKALKRESVKSRAAIIVPDAVLNDSSMSTLRELIVKNGQLRGIVSLPSKVFMPYTEAKTSILIFGSECAAKTEDVFIFKVKNDGYTLTTRRRPLPGINDLDEFIALHEEMLKNDYSIRLDHDNLFYIPRDKILRNPNKSLLLSQYFDALKEGYIRLESILEPIKEKNVEQYPTASITKSEFWGMPLGKDLWGINFISVTSEDNSNYNVVRKHNISFNPARANIGSFGICLSDNPVAVTSAYPVFKVKEDLRGKYIPEYIYLQLRHNPEVLEDIAERAYGTIRQSLSQKEFIKIQIEDKSYEDQKKVVNYIKDKFFKMKKLEDELVNFRIE</sequence>
<dbReference type="Gene3D" id="3.40.50.150">
    <property type="entry name" value="Vaccinia Virus protein VP39"/>
    <property type="match status" value="1"/>
</dbReference>
<dbReference type="Pfam" id="PF02384">
    <property type="entry name" value="N6_Mtase"/>
    <property type="match status" value="1"/>
</dbReference>
<evidence type="ECO:0000256" key="4">
    <source>
        <dbReference type="ARBA" id="ARBA00022679"/>
    </source>
</evidence>
<comment type="similarity">
    <text evidence="1">Belongs to the N(4)/N(6)-methyltransferase family.</text>
</comment>
<dbReference type="InterPro" id="IPR038333">
    <property type="entry name" value="T1MK-like_N_sf"/>
</dbReference>
<accession>A0AB35HFI7</accession>
<keyword evidence="7" id="KW-0238">DNA-binding</keyword>
<feature type="domain" description="DNA methylase adenine-specific" evidence="9">
    <location>
        <begin position="272"/>
        <end position="529"/>
    </location>
</feature>
<evidence type="ECO:0000256" key="1">
    <source>
        <dbReference type="ARBA" id="ARBA00006594"/>
    </source>
</evidence>
<keyword evidence="3 10" id="KW-0489">Methyltransferase</keyword>
<evidence type="ECO:0000256" key="3">
    <source>
        <dbReference type="ARBA" id="ARBA00022603"/>
    </source>
</evidence>
<comment type="catalytic activity">
    <reaction evidence="8">
        <text>a 2'-deoxyadenosine in DNA + S-adenosyl-L-methionine = an N(6)-methyl-2'-deoxyadenosine in DNA + S-adenosyl-L-homocysteine + H(+)</text>
        <dbReference type="Rhea" id="RHEA:15197"/>
        <dbReference type="Rhea" id="RHEA-COMP:12418"/>
        <dbReference type="Rhea" id="RHEA-COMP:12419"/>
        <dbReference type="ChEBI" id="CHEBI:15378"/>
        <dbReference type="ChEBI" id="CHEBI:57856"/>
        <dbReference type="ChEBI" id="CHEBI:59789"/>
        <dbReference type="ChEBI" id="CHEBI:90615"/>
        <dbReference type="ChEBI" id="CHEBI:90616"/>
        <dbReference type="EC" id="2.1.1.72"/>
    </reaction>
</comment>
<dbReference type="InterPro" id="IPR029063">
    <property type="entry name" value="SAM-dependent_MTases_sf"/>
</dbReference>
<organism evidence="10 11">
    <name type="scientific">Veillonella nakazawae</name>
    <dbReference type="NCBI Taxonomy" id="2682456"/>
    <lineage>
        <taxon>Bacteria</taxon>
        <taxon>Bacillati</taxon>
        <taxon>Bacillota</taxon>
        <taxon>Negativicutes</taxon>
        <taxon>Veillonellales</taxon>
        <taxon>Veillonellaceae</taxon>
        <taxon>Veillonella</taxon>
    </lineage>
</organism>
<dbReference type="Gene3D" id="3.90.220.20">
    <property type="entry name" value="DNA methylase specificity domains"/>
    <property type="match status" value="1"/>
</dbReference>
<evidence type="ECO:0000256" key="7">
    <source>
        <dbReference type="ARBA" id="ARBA00023125"/>
    </source>
</evidence>
<dbReference type="GO" id="GO:0009007">
    <property type="term" value="F:site-specific DNA-methyltransferase (adenine-specific) activity"/>
    <property type="evidence" value="ECO:0007669"/>
    <property type="project" value="UniProtKB-EC"/>
</dbReference>
<dbReference type="InterPro" id="IPR051537">
    <property type="entry name" value="DNA_Adenine_Mtase"/>
</dbReference>
<dbReference type="AlphaFoldDB" id="A0AB35HFI7"/>
<dbReference type="InterPro" id="IPR003356">
    <property type="entry name" value="DNA_methylase_A-5"/>
</dbReference>
<evidence type="ECO:0000256" key="2">
    <source>
        <dbReference type="ARBA" id="ARBA00011900"/>
    </source>
</evidence>
<comment type="caution">
    <text evidence="10">The sequence shown here is derived from an EMBL/GenBank/DDBJ whole genome shotgun (WGS) entry which is preliminary data.</text>
</comment>
<dbReference type="Gene3D" id="1.20.1260.30">
    <property type="match status" value="1"/>
</dbReference>
<keyword evidence="4" id="KW-0808">Transferase</keyword>